<dbReference type="Proteomes" id="UP000068167">
    <property type="component" value="Chromosome"/>
</dbReference>
<gene>
    <name evidence="1" type="ORF">VL20_2903</name>
</gene>
<dbReference type="KEGG" id="mpk:VL20_2903"/>
<proteinExistence type="predicted"/>
<dbReference type="AlphaFoldDB" id="A0A0K1S1Q9"/>
<name>A0A0K1S1Q9_9CHRO</name>
<dbReference type="RefSeq" id="WP_072926766.1">
    <property type="nucleotide sequence ID" value="NZ_CP011339.1"/>
</dbReference>
<evidence type="ECO:0000313" key="1">
    <source>
        <dbReference type="EMBL" id="AKV67943.1"/>
    </source>
</evidence>
<evidence type="ECO:0000313" key="2">
    <source>
        <dbReference type="Proteomes" id="UP000068167"/>
    </source>
</evidence>
<keyword evidence="2" id="KW-1185">Reference proteome</keyword>
<accession>A0A0K1S1Q9</accession>
<dbReference type="EMBL" id="CP011339">
    <property type="protein sequence ID" value="AKV67943.1"/>
    <property type="molecule type" value="Genomic_DNA"/>
</dbReference>
<reference evidence="1 2" key="1">
    <citation type="journal article" date="2016" name="Stand. Genomic Sci.">
        <title>Complete genome sequence and genomic characterization of Microcystis panniformis FACHB 1757 by third-generation sequencing.</title>
        <authorList>
            <person name="Zhang J.Y."/>
            <person name="Guan R."/>
            <person name="Zhang H.J."/>
            <person name="Li H."/>
            <person name="Xiao P."/>
            <person name="Yu G.L."/>
            <person name="Du L."/>
            <person name="Cao D.M."/>
            <person name="Zhu B.C."/>
            <person name="Li R.H."/>
            <person name="Lu Z.H."/>
        </authorList>
    </citation>
    <scope>NUCLEOTIDE SEQUENCE [LARGE SCALE GENOMIC DNA]</scope>
    <source>
        <strain evidence="1 2">FACHB-1757</strain>
    </source>
</reference>
<organism evidence="1 2">
    <name type="scientific">Microcystis panniformis FACHB-1757</name>
    <dbReference type="NCBI Taxonomy" id="1638788"/>
    <lineage>
        <taxon>Bacteria</taxon>
        <taxon>Bacillati</taxon>
        <taxon>Cyanobacteriota</taxon>
        <taxon>Cyanophyceae</taxon>
        <taxon>Oscillatoriophycideae</taxon>
        <taxon>Chroococcales</taxon>
        <taxon>Microcystaceae</taxon>
        <taxon>Microcystis</taxon>
    </lineage>
</organism>
<dbReference type="PATRIC" id="fig|1638788.3.peg.2917"/>
<sequence>MSVVALIEFYFKLIICITITEEPTKQSEQLEHLPLDVKSDCLVILNKHCLLRITGGTLKFSA</sequence>
<protein>
    <submittedName>
        <fullName evidence="1">Uncharacterized protein</fullName>
    </submittedName>
</protein>